<dbReference type="RefSeq" id="WP_148868080.1">
    <property type="nucleotide sequence ID" value="NZ_VNHO01000048.1"/>
</dbReference>
<proteinExistence type="predicted"/>
<dbReference type="PANTHER" id="PTHR48207">
    <property type="entry name" value="SUCCINATE--HYDROXYMETHYLGLUTARATE COA-TRANSFERASE"/>
    <property type="match status" value="1"/>
</dbReference>
<sequence length="393" mass="42901">MLPLSGIKVLDLSRVLAGPYCGMILADLGAYVVKIERPGRGDDSREFGPFVNGESAYFMSINRNKKSVTLNLKSPEGKEIFKELVKHFDVVVENFRPGTMEKLGLGYDVLKKINSRLIYAASSGFGYTGPYRERPAYDAIIQAMGGLMSITGFPGGKPTRVGASIADIATGMFCAIGVLAALVKRQVTGEGDMVDVAMLDSVVALLENAIARYEVTGELPKPLGNRHPSIFPFESFEAQDGDIIIAAGNDELWAKLCRAIGKEELANDPRFRTNQLRGQNYNEMKKILDDIIKTKTVEEWIKILEDAGVPCSPINTIDRVVQHPQVLARDMIVKVRHAVAGEIKMPGCPIKFASENPKIGPAPILAEHTEEVLKEFLGIGDEELARLKASGVI</sequence>
<dbReference type="OrthoDB" id="9797653at2"/>
<reference evidence="2 3" key="1">
    <citation type="submission" date="2019-07" db="EMBL/GenBank/DDBJ databases">
        <title>Genomic Encyclopedia of Type Strains, Phase I: the one thousand microbial genomes (KMG-I) project.</title>
        <authorList>
            <person name="Kyrpides N."/>
        </authorList>
    </citation>
    <scope>NUCLEOTIDE SEQUENCE [LARGE SCALE GENOMIC DNA]</scope>
    <source>
        <strain evidence="2 3">DSM 16647</strain>
    </source>
</reference>
<dbReference type="SUPFAM" id="SSF89796">
    <property type="entry name" value="CoA-transferase family III (CaiB/BaiF)"/>
    <property type="match status" value="1"/>
</dbReference>
<dbReference type="InterPro" id="IPR023606">
    <property type="entry name" value="CoA-Trfase_III_dom_1_sf"/>
</dbReference>
<dbReference type="Gene3D" id="3.30.1540.10">
    <property type="entry name" value="formyl-coa transferase, domain 3"/>
    <property type="match status" value="1"/>
</dbReference>
<dbReference type="EMBL" id="VNHO01000048">
    <property type="protein sequence ID" value="TYP47436.1"/>
    <property type="molecule type" value="Genomic_DNA"/>
</dbReference>
<dbReference type="Proteomes" id="UP000322294">
    <property type="component" value="Unassembled WGS sequence"/>
</dbReference>
<keyword evidence="3" id="KW-1185">Reference proteome</keyword>
<dbReference type="AlphaFoldDB" id="A0A5S5AE87"/>
<dbReference type="GO" id="GO:0008410">
    <property type="term" value="F:CoA-transferase activity"/>
    <property type="evidence" value="ECO:0007669"/>
    <property type="project" value="TreeGrafter"/>
</dbReference>
<dbReference type="InterPro" id="IPR003673">
    <property type="entry name" value="CoA-Trfase_fam_III"/>
</dbReference>
<name>A0A5S5AE87_9FIRM</name>
<dbReference type="Gene3D" id="3.40.50.10540">
    <property type="entry name" value="Crotonobetainyl-coa:carnitine coa-transferase, domain 1"/>
    <property type="match status" value="1"/>
</dbReference>
<comment type="caution">
    <text evidence="2">The sequence shown here is derived from an EMBL/GenBank/DDBJ whole genome shotgun (WGS) entry which is preliminary data.</text>
</comment>
<organism evidence="2 3">
    <name type="scientific">Thermosediminibacter litoriperuensis</name>
    <dbReference type="NCBI Taxonomy" id="291989"/>
    <lineage>
        <taxon>Bacteria</taxon>
        <taxon>Bacillati</taxon>
        <taxon>Bacillota</taxon>
        <taxon>Clostridia</taxon>
        <taxon>Thermosediminibacterales</taxon>
        <taxon>Thermosediminibacteraceae</taxon>
        <taxon>Thermosediminibacter</taxon>
    </lineage>
</organism>
<evidence type="ECO:0000313" key="2">
    <source>
        <dbReference type="EMBL" id="TYP47436.1"/>
    </source>
</evidence>
<keyword evidence="1 2" id="KW-0808">Transferase</keyword>
<accession>A0A5S5AE87</accession>
<dbReference type="InterPro" id="IPR050483">
    <property type="entry name" value="CoA-transferase_III_domain"/>
</dbReference>
<dbReference type="InterPro" id="IPR044855">
    <property type="entry name" value="CoA-Trfase_III_dom3_sf"/>
</dbReference>
<evidence type="ECO:0000256" key="1">
    <source>
        <dbReference type="ARBA" id="ARBA00022679"/>
    </source>
</evidence>
<gene>
    <name evidence="2" type="ORF">LZ11_02441</name>
</gene>
<dbReference type="Pfam" id="PF02515">
    <property type="entry name" value="CoA_transf_3"/>
    <property type="match status" value="1"/>
</dbReference>
<protein>
    <submittedName>
        <fullName evidence="2">CoA:oxalate CoA-transferase</fullName>
    </submittedName>
</protein>
<dbReference type="PANTHER" id="PTHR48207:SF3">
    <property type="entry name" value="SUCCINATE--HYDROXYMETHYLGLUTARATE COA-TRANSFERASE"/>
    <property type="match status" value="1"/>
</dbReference>
<evidence type="ECO:0000313" key="3">
    <source>
        <dbReference type="Proteomes" id="UP000322294"/>
    </source>
</evidence>